<accession>A0A9Q1KFF7</accession>
<evidence type="ECO:0000256" key="1">
    <source>
        <dbReference type="ARBA" id="ARBA00004479"/>
    </source>
</evidence>
<dbReference type="EMBL" id="JAKOGI010000152">
    <property type="protein sequence ID" value="KAJ8441858.1"/>
    <property type="molecule type" value="Genomic_DNA"/>
</dbReference>
<evidence type="ECO:0000313" key="7">
    <source>
        <dbReference type="EMBL" id="KAJ8441858.1"/>
    </source>
</evidence>
<evidence type="ECO:0000256" key="4">
    <source>
        <dbReference type="ARBA" id="ARBA00022989"/>
    </source>
</evidence>
<keyword evidence="6" id="KW-0325">Glycoprotein</keyword>
<dbReference type="Proteomes" id="UP001153076">
    <property type="component" value="Unassembled WGS sequence"/>
</dbReference>
<sequence length="419" mass="47422">MATDIFHLPYLERLYLTGNKDLLFLFNCLLSGPILSSLGNLAKLISFALGDDNAFIGDLPSSLIYLTQLHKLGLSLLNGELGRLSSWFILSKLTFRKLEFNNLGGEIPSVIAITSNHDLHGSFDSILKLKCLRLLKLSDVKLILLGKYSNNQSVPPTLNHLQLNSCNLDELKRLDLGSNHIQGPMPQWFVDVTQESLYSLDLLNNSLIGFSTTCDGPPRDSLIDTIFAREPATRFISHTTKFYGNNFHGDIPSTYPKSCKPKMINLYGNQLEDSLIRSLANCIDLEVLGVGRNHVKDTFPSRFHGKIGRPKFDLDFHSLRIIYLSNNFHTKLGCHETCRRKPLRHIWNTRPLFYEYVSFTEKCDYSITTTIEGNDMQYTEVLTVLGVVDFSSNKFTCRIPYFIGELKGLQVLNFANNNL</sequence>
<dbReference type="Pfam" id="PF00560">
    <property type="entry name" value="LRR_1"/>
    <property type="match status" value="1"/>
</dbReference>
<comment type="subcellular location">
    <subcellularLocation>
        <location evidence="1">Membrane</location>
        <topology evidence="1">Single-pass type I membrane protein</topology>
    </subcellularLocation>
</comment>
<evidence type="ECO:0000256" key="6">
    <source>
        <dbReference type="ARBA" id="ARBA00023180"/>
    </source>
</evidence>
<dbReference type="GO" id="GO:0016020">
    <property type="term" value="C:membrane"/>
    <property type="evidence" value="ECO:0007669"/>
    <property type="project" value="UniProtKB-SubCell"/>
</dbReference>
<comment type="caution">
    <text evidence="7">The sequence shown here is derived from an EMBL/GenBank/DDBJ whole genome shotgun (WGS) entry which is preliminary data.</text>
</comment>
<proteinExistence type="predicted"/>
<dbReference type="PANTHER" id="PTHR48061">
    <property type="entry name" value="LEUCINE-RICH REPEAT RECEPTOR PROTEIN KINASE EMS1-LIKE-RELATED"/>
    <property type="match status" value="1"/>
</dbReference>
<evidence type="ECO:0000313" key="8">
    <source>
        <dbReference type="Proteomes" id="UP001153076"/>
    </source>
</evidence>
<keyword evidence="8" id="KW-1185">Reference proteome</keyword>
<name>A0A9Q1KFF7_9CARY</name>
<protein>
    <submittedName>
        <fullName evidence="7">Uncharacterized protein</fullName>
    </submittedName>
</protein>
<keyword evidence="5" id="KW-0472">Membrane</keyword>
<evidence type="ECO:0000256" key="5">
    <source>
        <dbReference type="ARBA" id="ARBA00023136"/>
    </source>
</evidence>
<reference evidence="7" key="1">
    <citation type="submission" date="2022-04" db="EMBL/GenBank/DDBJ databases">
        <title>Carnegiea gigantea Genome sequencing and assembly v2.</title>
        <authorList>
            <person name="Copetti D."/>
            <person name="Sanderson M.J."/>
            <person name="Burquez A."/>
            <person name="Wojciechowski M.F."/>
        </authorList>
    </citation>
    <scope>NUCLEOTIDE SEQUENCE</scope>
    <source>
        <strain evidence="7">SGP5-SGP5p</strain>
        <tissue evidence="7">Aerial part</tissue>
    </source>
</reference>
<dbReference type="SUPFAM" id="SSF52058">
    <property type="entry name" value="L domain-like"/>
    <property type="match status" value="2"/>
</dbReference>
<dbReference type="Gene3D" id="3.80.10.10">
    <property type="entry name" value="Ribonuclease Inhibitor"/>
    <property type="match status" value="2"/>
</dbReference>
<dbReference type="OrthoDB" id="2105857at2759"/>
<dbReference type="AlphaFoldDB" id="A0A9Q1KFF7"/>
<keyword evidence="2" id="KW-0812">Transmembrane</keyword>
<keyword evidence="4" id="KW-1133">Transmembrane helix</keyword>
<keyword evidence="3" id="KW-0732">Signal</keyword>
<dbReference type="PANTHER" id="PTHR48061:SF43">
    <property type="entry name" value="LEUCINE-RICH REPEAT-CONTAINING N-TERMINAL PLANT-TYPE DOMAIN-CONTAINING PROTEIN"/>
    <property type="match status" value="1"/>
</dbReference>
<evidence type="ECO:0000256" key="2">
    <source>
        <dbReference type="ARBA" id="ARBA00022692"/>
    </source>
</evidence>
<dbReference type="InterPro" id="IPR032675">
    <property type="entry name" value="LRR_dom_sf"/>
</dbReference>
<organism evidence="7 8">
    <name type="scientific">Carnegiea gigantea</name>
    <dbReference type="NCBI Taxonomy" id="171969"/>
    <lineage>
        <taxon>Eukaryota</taxon>
        <taxon>Viridiplantae</taxon>
        <taxon>Streptophyta</taxon>
        <taxon>Embryophyta</taxon>
        <taxon>Tracheophyta</taxon>
        <taxon>Spermatophyta</taxon>
        <taxon>Magnoliopsida</taxon>
        <taxon>eudicotyledons</taxon>
        <taxon>Gunneridae</taxon>
        <taxon>Pentapetalae</taxon>
        <taxon>Caryophyllales</taxon>
        <taxon>Cactineae</taxon>
        <taxon>Cactaceae</taxon>
        <taxon>Cactoideae</taxon>
        <taxon>Echinocereeae</taxon>
        <taxon>Carnegiea</taxon>
    </lineage>
</organism>
<gene>
    <name evidence="7" type="ORF">Cgig2_004469</name>
</gene>
<evidence type="ECO:0000256" key="3">
    <source>
        <dbReference type="ARBA" id="ARBA00022729"/>
    </source>
</evidence>
<dbReference type="InterPro" id="IPR046956">
    <property type="entry name" value="RLP23-like"/>
</dbReference>
<dbReference type="InterPro" id="IPR001611">
    <property type="entry name" value="Leu-rich_rpt"/>
</dbReference>